<dbReference type="Proteomes" id="UP000054874">
    <property type="component" value="Unassembled WGS sequence"/>
</dbReference>
<keyword evidence="1" id="KW-0255">Endonuclease</keyword>
<dbReference type="AlphaFoldDB" id="A0A0V8QBD9"/>
<comment type="caution">
    <text evidence="3">The sequence shown here is derived from an EMBL/GenBank/DDBJ whole genome shotgun (WGS) entry which is preliminary data.</text>
</comment>
<gene>
    <name evidence="3" type="ORF">ASU35_14905</name>
</gene>
<dbReference type="GO" id="GO:0042781">
    <property type="term" value="F:3'-tRNA processing endoribonuclease activity"/>
    <property type="evidence" value="ECO:0007669"/>
    <property type="project" value="TreeGrafter"/>
</dbReference>
<keyword evidence="1" id="KW-0378">Hydrolase</keyword>
<dbReference type="PANTHER" id="PTHR46018">
    <property type="entry name" value="ZINC PHOSPHODIESTERASE ELAC PROTEIN 1"/>
    <property type="match status" value="1"/>
</dbReference>
<protein>
    <recommendedName>
        <fullName evidence="2">Metallo-beta-lactamase domain-containing protein</fullName>
    </recommendedName>
</protein>
<dbReference type="SUPFAM" id="SSF56281">
    <property type="entry name" value="Metallo-hydrolase/oxidoreductase"/>
    <property type="match status" value="1"/>
</dbReference>
<dbReference type="RefSeq" id="WP_058353853.1">
    <property type="nucleotide sequence ID" value="NZ_CABMMD010000196.1"/>
</dbReference>
<evidence type="ECO:0000259" key="2">
    <source>
        <dbReference type="Pfam" id="PF12706"/>
    </source>
</evidence>
<feature type="domain" description="Metallo-beta-lactamase" evidence="2">
    <location>
        <begin position="44"/>
        <end position="111"/>
    </location>
</feature>
<reference evidence="3 4" key="1">
    <citation type="submission" date="2015-11" db="EMBL/GenBank/DDBJ databases">
        <title>Butyribacter intestini gen. nov., sp. nov., a butyric acid-producing bacterium of the family Lachnospiraceae isolated from the human faeces.</title>
        <authorList>
            <person name="Zou Y."/>
            <person name="Xue W."/>
            <person name="Luo G."/>
            <person name="Lv M."/>
        </authorList>
    </citation>
    <scope>NUCLEOTIDE SEQUENCE [LARGE SCALE GENOMIC DNA]</scope>
    <source>
        <strain evidence="3 4">ACET-33324</strain>
    </source>
</reference>
<dbReference type="InterPro" id="IPR001279">
    <property type="entry name" value="Metallo-B-lactamas"/>
</dbReference>
<keyword evidence="1" id="KW-0540">Nuclease</keyword>
<organism evidence="3 4">
    <name type="scientific">Acetivibrio ethanolgignens</name>
    <dbReference type="NCBI Taxonomy" id="290052"/>
    <lineage>
        <taxon>Bacteria</taxon>
        <taxon>Bacillati</taxon>
        <taxon>Bacillota</taxon>
        <taxon>Clostridia</taxon>
        <taxon>Eubacteriales</taxon>
        <taxon>Oscillospiraceae</taxon>
        <taxon>Acetivibrio</taxon>
    </lineage>
</organism>
<evidence type="ECO:0000313" key="3">
    <source>
        <dbReference type="EMBL" id="KSV57899.1"/>
    </source>
</evidence>
<sequence length="148" mass="16522">MYNQDLATCFGVDNAMAALLRSGYSIEKDGLLLTQEGVFGPSRKGIKVVYSTDTLPCQSLANQLTNADLAILEGMYWNTTPKNSKMYHSTCTESLQLAKARGVKEVWLTHFSPMFCNTGEAQQELREEYGDTITLGYSGLNRTLWFND</sequence>
<dbReference type="EMBL" id="LNAM01000196">
    <property type="protein sequence ID" value="KSV57899.1"/>
    <property type="molecule type" value="Genomic_DNA"/>
</dbReference>
<evidence type="ECO:0000313" key="4">
    <source>
        <dbReference type="Proteomes" id="UP000054874"/>
    </source>
</evidence>
<dbReference type="PANTHER" id="PTHR46018:SF2">
    <property type="entry name" value="ZINC PHOSPHODIESTERASE ELAC PROTEIN 1"/>
    <property type="match status" value="1"/>
</dbReference>
<proteinExistence type="predicted"/>
<keyword evidence="4" id="KW-1185">Reference proteome</keyword>
<dbReference type="Gene3D" id="3.60.15.10">
    <property type="entry name" value="Ribonuclease Z/Hydroxyacylglutathione hydrolase-like"/>
    <property type="match status" value="1"/>
</dbReference>
<evidence type="ECO:0000256" key="1">
    <source>
        <dbReference type="ARBA" id="ARBA00022759"/>
    </source>
</evidence>
<accession>A0A0V8QBD9</accession>
<dbReference type="Pfam" id="PF12706">
    <property type="entry name" value="Lactamase_B_2"/>
    <property type="match status" value="1"/>
</dbReference>
<dbReference type="OrthoDB" id="9800940at2"/>
<name>A0A0V8QBD9_9FIRM</name>
<dbReference type="STRING" id="290052.ASU35_14905"/>
<dbReference type="InterPro" id="IPR036866">
    <property type="entry name" value="RibonucZ/Hydroxyglut_hydro"/>
</dbReference>